<evidence type="ECO:0000313" key="4">
    <source>
        <dbReference type="Proteomes" id="UP000199448"/>
    </source>
</evidence>
<dbReference type="Pfam" id="PF13372">
    <property type="entry name" value="Alginate_exp"/>
    <property type="match status" value="1"/>
</dbReference>
<dbReference type="OrthoDB" id="1070463at2"/>
<proteinExistence type="predicted"/>
<keyword evidence="1" id="KW-0732">Signal</keyword>
<dbReference type="SUPFAM" id="SSF56935">
    <property type="entry name" value="Porins"/>
    <property type="match status" value="1"/>
</dbReference>
<feature type="signal peptide" evidence="1">
    <location>
        <begin position="1"/>
        <end position="19"/>
    </location>
</feature>
<dbReference type="Proteomes" id="UP000199448">
    <property type="component" value="Unassembled WGS sequence"/>
</dbReference>
<dbReference type="STRING" id="390640.SAMN04488034_10349"/>
<dbReference type="InterPro" id="IPR053728">
    <property type="entry name" value="Alginate_Permeability_Chnl"/>
</dbReference>
<dbReference type="InterPro" id="IPR025388">
    <property type="entry name" value="Alginate_export_dom"/>
</dbReference>
<dbReference type="Gene3D" id="2.40.160.100">
    <property type="match status" value="1"/>
</dbReference>
<reference evidence="3 4" key="1">
    <citation type="submission" date="2016-10" db="EMBL/GenBank/DDBJ databases">
        <authorList>
            <person name="de Groot N.N."/>
        </authorList>
    </citation>
    <scope>NUCLEOTIDE SEQUENCE [LARGE SCALE GENOMIC DNA]</scope>
    <source>
        <strain evidence="3 4">DSM 23553</strain>
    </source>
</reference>
<organism evidence="3 4">
    <name type="scientific">Salinimicrobium catena</name>
    <dbReference type="NCBI Taxonomy" id="390640"/>
    <lineage>
        <taxon>Bacteria</taxon>
        <taxon>Pseudomonadati</taxon>
        <taxon>Bacteroidota</taxon>
        <taxon>Flavobacteriia</taxon>
        <taxon>Flavobacteriales</taxon>
        <taxon>Flavobacteriaceae</taxon>
        <taxon>Salinimicrobium</taxon>
    </lineage>
</organism>
<keyword evidence="4" id="KW-1185">Reference proteome</keyword>
<gene>
    <name evidence="3" type="ORF">SAMN04488034_10349</name>
</gene>
<dbReference type="RefSeq" id="WP_093113016.1">
    <property type="nucleotide sequence ID" value="NZ_FNGG01000003.1"/>
</dbReference>
<dbReference type="AlphaFoldDB" id="A0A1H5MST9"/>
<feature type="domain" description="Alginate export" evidence="2">
    <location>
        <begin position="85"/>
        <end position="379"/>
    </location>
</feature>
<evidence type="ECO:0000259" key="2">
    <source>
        <dbReference type="Pfam" id="PF13372"/>
    </source>
</evidence>
<evidence type="ECO:0000313" key="3">
    <source>
        <dbReference type="EMBL" id="SEE91711.1"/>
    </source>
</evidence>
<feature type="chain" id="PRO_5011714287" evidence="1">
    <location>
        <begin position="20"/>
        <end position="416"/>
    </location>
</feature>
<evidence type="ECO:0000256" key="1">
    <source>
        <dbReference type="SAM" id="SignalP"/>
    </source>
</evidence>
<sequence>MNKKLLLILFCFAVSPIFSQSFEADLQLKPRLEFRNGYKTLLSGEQDPATFVSQRSRLNLLFEQEELEVKLSVQNISVWGEVPTMRTADNNGISLFEAYGQYNFSSSAKLRLGRQVLSYDNERILGEVNWAQQGQSHDAALFSWLPAACHRLDLGVAYNAPSETLFEVPYAINTYQNLQFAWYHLDRDNVGFSFLFMNTGYEYEAANTGGKTDYIQTFGAYHDFLKGDFSGNISAYGQTGQKMGRDLSAWYAGLNLNYALSEAWKIGAGGEYLSGTDMDDTSGELHSFTPLFGTNHAFNGYMDHFYVGNHQNSVGLVDLYGKLTYSKEKFSFSAIPHFFSSAAEITEADSDYLGTEIDLVAGYKLGKNISVNAGYSQMFATGSLEILKGGDKDNTQNWAWLMVNFNPQLFSFSKED</sequence>
<protein>
    <submittedName>
        <fullName evidence="3">Alginate export</fullName>
    </submittedName>
</protein>
<accession>A0A1H5MST9</accession>
<name>A0A1H5MST9_9FLAO</name>
<dbReference type="EMBL" id="FNUG01000003">
    <property type="protein sequence ID" value="SEE91711.1"/>
    <property type="molecule type" value="Genomic_DNA"/>
</dbReference>